<protein>
    <submittedName>
        <fullName evidence="2">Uncharacterized protein</fullName>
    </submittedName>
</protein>
<gene>
    <name evidence="2" type="ORF">GCM10023196_062540</name>
</gene>
<reference evidence="3" key="1">
    <citation type="journal article" date="2019" name="Int. J. Syst. Evol. Microbiol.">
        <title>The Global Catalogue of Microorganisms (GCM) 10K type strain sequencing project: providing services to taxonomists for standard genome sequencing and annotation.</title>
        <authorList>
            <consortium name="The Broad Institute Genomics Platform"/>
            <consortium name="The Broad Institute Genome Sequencing Center for Infectious Disease"/>
            <person name="Wu L."/>
            <person name="Ma J."/>
        </authorList>
    </citation>
    <scope>NUCLEOTIDE SEQUENCE [LARGE SCALE GENOMIC DNA]</scope>
    <source>
        <strain evidence="3">JCM 17939</strain>
    </source>
</reference>
<dbReference type="EMBL" id="BAABHK010000009">
    <property type="protein sequence ID" value="GAA4631780.1"/>
    <property type="molecule type" value="Genomic_DNA"/>
</dbReference>
<name>A0ABP8ULB0_9ACTN</name>
<evidence type="ECO:0000313" key="3">
    <source>
        <dbReference type="Proteomes" id="UP001501442"/>
    </source>
</evidence>
<dbReference type="RefSeq" id="WP_345434758.1">
    <property type="nucleotide sequence ID" value="NZ_BAABHK010000009.1"/>
</dbReference>
<dbReference type="Proteomes" id="UP001501442">
    <property type="component" value="Unassembled WGS sequence"/>
</dbReference>
<organism evidence="2 3">
    <name type="scientific">Actinoallomurus vinaceus</name>
    <dbReference type="NCBI Taxonomy" id="1080074"/>
    <lineage>
        <taxon>Bacteria</taxon>
        <taxon>Bacillati</taxon>
        <taxon>Actinomycetota</taxon>
        <taxon>Actinomycetes</taxon>
        <taxon>Streptosporangiales</taxon>
        <taxon>Thermomonosporaceae</taxon>
        <taxon>Actinoallomurus</taxon>
    </lineage>
</organism>
<keyword evidence="1" id="KW-0472">Membrane</keyword>
<evidence type="ECO:0000313" key="2">
    <source>
        <dbReference type="EMBL" id="GAA4631780.1"/>
    </source>
</evidence>
<keyword evidence="1" id="KW-0812">Transmembrane</keyword>
<keyword evidence="1" id="KW-1133">Transmembrane helix</keyword>
<keyword evidence="3" id="KW-1185">Reference proteome</keyword>
<proteinExistence type="predicted"/>
<evidence type="ECO:0000256" key="1">
    <source>
        <dbReference type="SAM" id="Phobius"/>
    </source>
</evidence>
<feature type="transmembrane region" description="Helical" evidence="1">
    <location>
        <begin position="56"/>
        <end position="74"/>
    </location>
</feature>
<comment type="caution">
    <text evidence="2">The sequence shown here is derived from an EMBL/GenBank/DDBJ whole genome shotgun (WGS) entry which is preliminary data.</text>
</comment>
<sequence length="299" mass="32755">MKNDVQQLKDLIAPHDPAARVRVDPVEMFTTSRAIVDGATRPAPAAERHRSPRRRWLVGVPAIAVAAVLALAAVRPGHIGPVRIGPAEAQALAFTRHGDFVDVRIIDPNADPQRYRREFAAHHMDVDLQMRSASPSLAGTMISVDDGSRTGTSKITEIDGARGCGNMWCKAGVRIPVGMRGRVTVIFGRAARPGEPYALAGDPTAWGEALQGLSLRNHAVADVRRMAGQRHVTIQRYFGEAPWKRPGVEPPRNFAGWSYDEHVLEAARVPDGWYVHDAFTGRFPNTVELVVAPWPDRGR</sequence>
<accession>A0ABP8ULB0</accession>